<dbReference type="RefSeq" id="XP_022485792.1">
    <property type="nucleotide sequence ID" value="XM_022634222.1"/>
</dbReference>
<feature type="region of interest" description="Disordered" evidence="1">
    <location>
        <begin position="56"/>
        <end position="144"/>
    </location>
</feature>
<comment type="caution">
    <text evidence="2">The sequence shown here is derived from an EMBL/GenBank/DDBJ whole genome shotgun (WGS) entry which is preliminary data.</text>
</comment>
<feature type="region of interest" description="Disordered" evidence="1">
    <location>
        <begin position="285"/>
        <end position="309"/>
    </location>
</feature>
<feature type="compositionally biased region" description="Polar residues" evidence="1">
    <location>
        <begin position="289"/>
        <end position="300"/>
    </location>
</feature>
<accession>A0A1F5LAV3</accession>
<feature type="compositionally biased region" description="Polar residues" evidence="1">
    <location>
        <begin position="579"/>
        <end position="598"/>
    </location>
</feature>
<dbReference type="Proteomes" id="UP000177622">
    <property type="component" value="Unassembled WGS sequence"/>
</dbReference>
<name>A0A1F5LAV3_PENAI</name>
<feature type="compositionally biased region" description="Polar residues" evidence="1">
    <location>
        <begin position="61"/>
        <end position="72"/>
    </location>
</feature>
<evidence type="ECO:0000256" key="1">
    <source>
        <dbReference type="SAM" id="MobiDB-lite"/>
    </source>
</evidence>
<evidence type="ECO:0000313" key="3">
    <source>
        <dbReference type="Proteomes" id="UP000177622"/>
    </source>
</evidence>
<sequence length="706" mass="77691">MSVFGDMGSSLMSARGYDSDAQYIGTPRHLEPLSTSPNSPAFRGMELDDLIERSRERNDSELWTDNRVQTRPNGPGPPFGMHFIPTPPGSMRGQPRGAHAKPSTGGTSSQSVPSLGNGRSDHRDAFTKSLPSLHPSQEIASSQEHLRARDGVVGRSGENLQSLVADWAQYLGGNPQGYRTASSGSVYNQPQEILVSKRRQQPGSQRTVHEVRAPRLGDMGISQRVAGTDMGSGQTSTNPSMSDLAHPKRYGSLMASQENVLSSAKSGASTIVGVEAHKQAMLHKRDASSFYSRQSSNPSGEASPVAQSLRACAENSRGNMPIIHQDMRDKAPVIDNKQYMRTELPKGRFVEQFGDSNLTLVQDQDMSSEMAGQRKVSPGWMTGGRRMGYGYTMVDNAEREPSHIDGTDSPLPNGGWRKQTPEPTPSNVQTRETNVSLQHRTDMAKSTHSGSPEQGFICHSPDNHRLSNPKSPTKALGEPILTPDLWARMKSRSVRAHRHAPLAVDLATDQMAAGSSHSPIAVREQQNAPTLSNGVDYVEDTETFLGRWTKNSLFKDMQSQPIKASKVNGFQSEERQPFQAGSPSVQSRFSMDQTNRPQSVYLDPRNNGSADQVEETPTRSRSGRWILRFSRNRESQRRSNLQPKEPSEDSSVQYEDREHQRLGRTNSTRSDMAEELASAYQECIEMPGAFCGSKWASRTSLVVEAE</sequence>
<protein>
    <submittedName>
        <fullName evidence="2">Uncharacterized protein</fullName>
    </submittedName>
</protein>
<feature type="region of interest" description="Disordered" evidence="1">
    <location>
        <begin position="568"/>
        <end position="674"/>
    </location>
</feature>
<dbReference type="OrthoDB" id="4226789at2759"/>
<dbReference type="AlphaFoldDB" id="A0A1F5LAV3"/>
<proteinExistence type="predicted"/>
<reference evidence="2 3" key="1">
    <citation type="journal article" date="2016" name="Sci. Rep.">
        <title>Penicillium arizonense, a new, genome sequenced fungal species, reveals a high chemical diversity in secreted metabolites.</title>
        <authorList>
            <person name="Grijseels S."/>
            <person name="Nielsen J.C."/>
            <person name="Randelovic M."/>
            <person name="Nielsen J."/>
            <person name="Nielsen K.F."/>
            <person name="Workman M."/>
            <person name="Frisvad J.C."/>
        </authorList>
    </citation>
    <scope>NUCLEOTIDE SEQUENCE [LARGE SCALE GENOMIC DNA]</scope>
    <source>
        <strain evidence="2 3">CBS 141311</strain>
    </source>
</reference>
<feature type="region of interest" description="Disordered" evidence="1">
    <location>
        <begin position="399"/>
        <end position="432"/>
    </location>
</feature>
<dbReference type="EMBL" id="LXJU01000017">
    <property type="protein sequence ID" value="OGE50344.1"/>
    <property type="molecule type" value="Genomic_DNA"/>
</dbReference>
<keyword evidence="3" id="KW-1185">Reference proteome</keyword>
<feature type="compositionally biased region" description="Polar residues" evidence="1">
    <location>
        <begin position="134"/>
        <end position="143"/>
    </location>
</feature>
<organism evidence="2 3">
    <name type="scientific">Penicillium arizonense</name>
    <dbReference type="NCBI Taxonomy" id="1835702"/>
    <lineage>
        <taxon>Eukaryota</taxon>
        <taxon>Fungi</taxon>
        <taxon>Dikarya</taxon>
        <taxon>Ascomycota</taxon>
        <taxon>Pezizomycotina</taxon>
        <taxon>Eurotiomycetes</taxon>
        <taxon>Eurotiomycetidae</taxon>
        <taxon>Eurotiales</taxon>
        <taxon>Aspergillaceae</taxon>
        <taxon>Penicillium</taxon>
    </lineage>
</organism>
<gene>
    <name evidence="2" type="ORF">PENARI_c017G00419</name>
</gene>
<dbReference type="GeneID" id="34578956"/>
<evidence type="ECO:0000313" key="2">
    <source>
        <dbReference type="EMBL" id="OGE50344.1"/>
    </source>
</evidence>
<feature type="compositionally biased region" description="Polar residues" evidence="1">
    <location>
        <begin position="104"/>
        <end position="114"/>
    </location>
</feature>